<organism evidence="2 3">
    <name type="scientific">Escovopsis weberi</name>
    <dbReference type="NCBI Taxonomy" id="150374"/>
    <lineage>
        <taxon>Eukaryota</taxon>
        <taxon>Fungi</taxon>
        <taxon>Dikarya</taxon>
        <taxon>Ascomycota</taxon>
        <taxon>Pezizomycotina</taxon>
        <taxon>Sordariomycetes</taxon>
        <taxon>Hypocreomycetidae</taxon>
        <taxon>Hypocreales</taxon>
        <taxon>Hypocreaceae</taxon>
        <taxon>Escovopsis</taxon>
    </lineage>
</organism>
<dbReference type="EMBL" id="LGSR01000020">
    <property type="protein sequence ID" value="KOS19092.1"/>
    <property type="molecule type" value="Genomic_DNA"/>
</dbReference>
<reference evidence="2 3" key="1">
    <citation type="submission" date="2015-07" db="EMBL/GenBank/DDBJ databases">
        <title>The genome of the fungus Escovopsis weberi, a specialized disease agent of ant agriculture.</title>
        <authorList>
            <person name="de Man T.J."/>
            <person name="Stajich J.E."/>
            <person name="Kubicek C.P."/>
            <person name="Chenthamara K."/>
            <person name="Atanasova L."/>
            <person name="Druzhinina I.S."/>
            <person name="Birnbaum S."/>
            <person name="Barribeau S.M."/>
            <person name="Teiling C."/>
            <person name="Suen G."/>
            <person name="Currie C."/>
            <person name="Gerardo N.M."/>
        </authorList>
    </citation>
    <scope>NUCLEOTIDE SEQUENCE [LARGE SCALE GENOMIC DNA]</scope>
</reference>
<keyword evidence="3" id="KW-1185">Reference proteome</keyword>
<evidence type="ECO:0000259" key="1">
    <source>
        <dbReference type="SMART" id="SM01111"/>
    </source>
</evidence>
<dbReference type="Proteomes" id="UP000053831">
    <property type="component" value="Unassembled WGS sequence"/>
</dbReference>
<sequence length="121" mass="13737">MSFAESSQNWRLEGSVLCAQVRRADGSWDDGRLDLNEYVGNNDGEIEIGGRDIYNSADMASWRLDGTTVITLLYKRDGSFGPEQFLPLDKYVSNENGVLAWRHVHPISNYLPRRDVEIEPC</sequence>
<protein>
    <submittedName>
        <fullName evidence="2">Cyanovirin-N-like protein</fullName>
    </submittedName>
</protein>
<dbReference type="STRING" id="150374.A0A0M9VTQ9"/>
<feature type="domain" description="Cyanovirin-N" evidence="1">
    <location>
        <begin position="2"/>
        <end position="101"/>
    </location>
</feature>
<dbReference type="OrthoDB" id="2441380at2759"/>
<dbReference type="PANTHER" id="PTHR42076">
    <property type="entry name" value="CYANOVIRIN-N HOMOLOG"/>
    <property type="match status" value="1"/>
</dbReference>
<evidence type="ECO:0000313" key="3">
    <source>
        <dbReference type="Proteomes" id="UP000053831"/>
    </source>
</evidence>
<gene>
    <name evidence="2" type="ORF">ESCO_001115</name>
</gene>
<dbReference type="Gene3D" id="2.30.60.10">
    <property type="entry name" value="Cyanovirin-N"/>
    <property type="match status" value="1"/>
</dbReference>
<evidence type="ECO:0000313" key="2">
    <source>
        <dbReference type="EMBL" id="KOS19092.1"/>
    </source>
</evidence>
<comment type="caution">
    <text evidence="2">The sequence shown here is derived from an EMBL/GenBank/DDBJ whole genome shotgun (WGS) entry which is preliminary data.</text>
</comment>
<proteinExistence type="predicted"/>
<dbReference type="InterPro" id="IPR036673">
    <property type="entry name" value="Cyanovirin-N_sf"/>
</dbReference>
<dbReference type="SUPFAM" id="SSF51322">
    <property type="entry name" value="Cyanovirin-N"/>
    <property type="match status" value="1"/>
</dbReference>
<dbReference type="Pfam" id="PF08881">
    <property type="entry name" value="CVNH"/>
    <property type="match status" value="1"/>
</dbReference>
<dbReference type="SMART" id="SM01111">
    <property type="entry name" value="CVNH"/>
    <property type="match status" value="1"/>
</dbReference>
<dbReference type="AlphaFoldDB" id="A0A0M9VTQ9"/>
<accession>A0A0M9VTQ9</accession>
<name>A0A0M9VTQ9_ESCWE</name>
<dbReference type="InterPro" id="IPR011058">
    <property type="entry name" value="Cyanovirin-N"/>
</dbReference>
<dbReference type="PANTHER" id="PTHR42076:SF1">
    <property type="entry name" value="CYANOVIRIN-N DOMAIN-CONTAINING PROTEIN"/>
    <property type="match status" value="1"/>
</dbReference>